<dbReference type="InterPro" id="IPR029348">
    <property type="entry name" value="NTF-like"/>
</dbReference>
<evidence type="ECO:0000259" key="3">
    <source>
        <dbReference type="Pfam" id="PF22339"/>
    </source>
</evidence>
<dbReference type="Gene3D" id="1.10.10.10">
    <property type="entry name" value="Winged helix-like DNA-binding domain superfamily/Winged helix DNA-binding domain"/>
    <property type="match status" value="1"/>
</dbReference>
<reference evidence="4 5" key="1">
    <citation type="submission" date="2021-01" db="EMBL/GenBank/DDBJ databases">
        <title>Genomic Encyclopedia of Type Strains, Phase IV (KMG-IV): sequencing the most valuable type-strain genomes for metagenomic binning, comparative biology and taxonomic classification.</title>
        <authorList>
            <person name="Goeker M."/>
        </authorList>
    </citation>
    <scope>NUCLEOTIDE SEQUENCE [LARGE SCALE GENOMIC DNA]</scope>
    <source>
        <strain evidence="4 5">DSM 105453</strain>
    </source>
</reference>
<dbReference type="InterPro" id="IPR041143">
    <property type="entry name" value="YgxA_HTH"/>
</dbReference>
<sequence>MEDILRPLFEQYASKSTTLGIIMIEKEDRLLTAMDMFDVIVIVVEVWQDKLEVIKHYNFQEKKIAFYIIDEKRLQEWTLPGSQLKLIDIWHEGHILFDRDRYMECLKNDLHSLMTKKRKLTIGLEFAELIKSFTEGKSFFKKDQFFHAFHHAVYALYRLGKIAVIESGLLPDSAVWRQIKQIEPEILKLYEELVLGNESIDKRLELLYLASEFLIYSKTPLGTEHLLGVMQEKPLWRFEEIVQHPQTKHYGANLSILFDYLIERSVIVPVQVETDLKGIYERCYQTG</sequence>
<dbReference type="Gene3D" id="3.30.460.10">
    <property type="entry name" value="Beta Polymerase, domain 2"/>
    <property type="match status" value="1"/>
</dbReference>
<dbReference type="Proteomes" id="UP000823485">
    <property type="component" value="Unassembled WGS sequence"/>
</dbReference>
<dbReference type="InterPro" id="IPR036388">
    <property type="entry name" value="WH-like_DNA-bd_sf"/>
</dbReference>
<dbReference type="Pfam" id="PF22339">
    <property type="entry name" value="YgxA-like_sub_bind"/>
    <property type="match status" value="1"/>
</dbReference>
<dbReference type="Gene3D" id="1.20.120.330">
    <property type="entry name" value="Nucleotidyltransferases domain 2"/>
    <property type="match status" value="1"/>
</dbReference>
<evidence type="ECO:0000259" key="1">
    <source>
        <dbReference type="Pfam" id="PF14540"/>
    </source>
</evidence>
<dbReference type="RefSeq" id="WP_077109561.1">
    <property type="nucleotide sequence ID" value="NZ_JAFBFH010000074.1"/>
</dbReference>
<gene>
    <name evidence="4" type="ORF">JOC94_004742</name>
</gene>
<dbReference type="EMBL" id="JAFBFH010000074">
    <property type="protein sequence ID" value="MBM7717711.1"/>
    <property type="molecule type" value="Genomic_DNA"/>
</dbReference>
<keyword evidence="5" id="KW-1185">Reference proteome</keyword>
<accession>A0ABS2RDI8</accession>
<feature type="domain" description="YgxA-like substrate binding" evidence="3">
    <location>
        <begin position="120"/>
        <end position="218"/>
    </location>
</feature>
<name>A0ABS2RDI8_9BACI</name>
<comment type="caution">
    <text evidence="4">The sequence shown here is derived from an EMBL/GenBank/DDBJ whole genome shotgun (WGS) entry which is preliminary data.</text>
</comment>
<evidence type="ECO:0000313" key="5">
    <source>
        <dbReference type="Proteomes" id="UP000823485"/>
    </source>
</evidence>
<feature type="domain" description="YgxA-like helix-turn-helix" evidence="2">
    <location>
        <begin position="224"/>
        <end position="285"/>
    </location>
</feature>
<evidence type="ECO:0008006" key="6">
    <source>
        <dbReference type="Google" id="ProtNLM"/>
    </source>
</evidence>
<dbReference type="Pfam" id="PF14540">
    <property type="entry name" value="NTF-like"/>
    <property type="match status" value="1"/>
</dbReference>
<dbReference type="InterPro" id="IPR043519">
    <property type="entry name" value="NT_sf"/>
</dbReference>
<dbReference type="Pfam" id="PF18576">
    <property type="entry name" value="HTH_52"/>
    <property type="match status" value="1"/>
</dbReference>
<evidence type="ECO:0000259" key="2">
    <source>
        <dbReference type="Pfam" id="PF18576"/>
    </source>
</evidence>
<dbReference type="InterPro" id="IPR054515">
    <property type="entry name" value="YgxA-like_substrate-bd"/>
</dbReference>
<protein>
    <recommendedName>
        <fullName evidence="6">Nucleotidyltransferase-like</fullName>
    </recommendedName>
</protein>
<evidence type="ECO:0000313" key="4">
    <source>
        <dbReference type="EMBL" id="MBM7717711.1"/>
    </source>
</evidence>
<proteinExistence type="predicted"/>
<feature type="domain" description="Nucleotidyltransferase-like" evidence="1">
    <location>
        <begin position="1"/>
        <end position="118"/>
    </location>
</feature>
<organism evidence="4 5">
    <name type="scientific">Siminovitchia thermophila</name>
    <dbReference type="NCBI Taxonomy" id="1245522"/>
    <lineage>
        <taxon>Bacteria</taxon>
        <taxon>Bacillati</taxon>
        <taxon>Bacillota</taxon>
        <taxon>Bacilli</taxon>
        <taxon>Bacillales</taxon>
        <taxon>Bacillaceae</taxon>
        <taxon>Siminovitchia</taxon>
    </lineage>
</organism>